<accession>A0A1I2DMY1</accession>
<feature type="modified residue" description="4-aspartylphosphate" evidence="5">
    <location>
        <position position="53"/>
    </location>
</feature>
<dbReference type="SMART" id="SM01043">
    <property type="entry name" value="BTAD"/>
    <property type="match status" value="1"/>
</dbReference>
<dbReference type="Gene3D" id="1.25.40.10">
    <property type="entry name" value="Tetratricopeptide repeat domain"/>
    <property type="match status" value="1"/>
</dbReference>
<dbReference type="EMBL" id="FONN01000007">
    <property type="protein sequence ID" value="SFE81633.1"/>
    <property type="molecule type" value="Genomic_DNA"/>
</dbReference>
<evidence type="ECO:0000256" key="2">
    <source>
        <dbReference type="ARBA" id="ARBA00023015"/>
    </source>
</evidence>
<name>A0A1I2DMY1_9BACL</name>
<keyword evidence="8" id="KW-1185">Reference proteome</keyword>
<evidence type="ECO:0000256" key="4">
    <source>
        <dbReference type="ARBA" id="ARBA00023163"/>
    </source>
</evidence>
<evidence type="ECO:0000313" key="8">
    <source>
        <dbReference type="Proteomes" id="UP000183410"/>
    </source>
</evidence>
<reference evidence="8" key="1">
    <citation type="submission" date="2016-10" db="EMBL/GenBank/DDBJ databases">
        <authorList>
            <person name="Varghese N."/>
            <person name="Submissions S."/>
        </authorList>
    </citation>
    <scope>NUCLEOTIDE SEQUENCE [LARGE SCALE GENOMIC DNA]</scope>
    <source>
        <strain evidence="8">CGMCC 1.10223</strain>
    </source>
</reference>
<keyword evidence="3" id="KW-0238">DNA-binding</keyword>
<feature type="domain" description="Response regulatory" evidence="6">
    <location>
        <begin position="2"/>
        <end position="116"/>
    </location>
</feature>
<dbReference type="GO" id="GO:0006355">
    <property type="term" value="P:regulation of DNA-templated transcription"/>
    <property type="evidence" value="ECO:0007669"/>
    <property type="project" value="InterPro"/>
</dbReference>
<proteinExistence type="predicted"/>
<protein>
    <submittedName>
        <fullName evidence="7">Two-component response regulator, SAPR family, consists of REC, wHTH and BTAD domains</fullName>
    </submittedName>
</protein>
<keyword evidence="2" id="KW-0805">Transcription regulation</keyword>
<dbReference type="PANTHER" id="PTHR35807">
    <property type="entry name" value="TRANSCRIPTIONAL REGULATOR REDD-RELATED"/>
    <property type="match status" value="1"/>
</dbReference>
<keyword evidence="5" id="KW-0597">Phosphoprotein</keyword>
<dbReference type="AlphaFoldDB" id="A0A1I2DMY1"/>
<dbReference type="SUPFAM" id="SSF48452">
    <property type="entry name" value="TPR-like"/>
    <property type="match status" value="1"/>
</dbReference>
<dbReference type="Gene3D" id="1.10.10.10">
    <property type="entry name" value="Winged helix-like DNA-binding domain superfamily/Winged helix DNA-binding domain"/>
    <property type="match status" value="1"/>
</dbReference>
<dbReference type="InterPro" id="IPR011990">
    <property type="entry name" value="TPR-like_helical_dom_sf"/>
</dbReference>
<dbReference type="Pfam" id="PF03704">
    <property type="entry name" value="BTAD"/>
    <property type="match status" value="1"/>
</dbReference>
<dbReference type="InterPro" id="IPR016032">
    <property type="entry name" value="Sig_transdc_resp-reg_C-effctor"/>
</dbReference>
<dbReference type="GO" id="GO:0003677">
    <property type="term" value="F:DNA binding"/>
    <property type="evidence" value="ECO:0007669"/>
    <property type="project" value="UniProtKB-KW"/>
</dbReference>
<evidence type="ECO:0000256" key="1">
    <source>
        <dbReference type="ARBA" id="ARBA00023012"/>
    </source>
</evidence>
<dbReference type="RefSeq" id="WP_046232702.1">
    <property type="nucleotide sequence ID" value="NZ_FONN01000007.1"/>
</dbReference>
<evidence type="ECO:0000256" key="5">
    <source>
        <dbReference type="PROSITE-ProRule" id="PRU00169"/>
    </source>
</evidence>
<dbReference type="InterPro" id="IPR036388">
    <property type="entry name" value="WH-like_DNA-bd_sf"/>
</dbReference>
<dbReference type="SUPFAM" id="SSF52172">
    <property type="entry name" value="CheY-like"/>
    <property type="match status" value="1"/>
</dbReference>
<dbReference type="OrthoDB" id="3190595at2"/>
<dbReference type="InterPro" id="IPR005158">
    <property type="entry name" value="BTAD"/>
</dbReference>
<dbReference type="InterPro" id="IPR051677">
    <property type="entry name" value="AfsR-DnrI-RedD_regulator"/>
</dbReference>
<keyword evidence="1" id="KW-0902">Two-component regulatory system</keyword>
<evidence type="ECO:0000313" key="7">
    <source>
        <dbReference type="EMBL" id="SFE81633.1"/>
    </source>
</evidence>
<dbReference type="SMART" id="SM00448">
    <property type="entry name" value="REC"/>
    <property type="match status" value="1"/>
</dbReference>
<sequence>MKVVIVDDEPAMLLAMKRLLSTMEDVELVGSFQNAAEALGFVQENDVELAFLDIKIAGDDGLELAHSLRSIRGKLDIVFTTSHSEFAIQAYDVYPLDYMVKPVSRKRLAQTITQAASRQNASSHHTGDLTSNRLSVRGLGCFEVSSKQEGTVRWISKKSMELFAYLLINHSRSTSKIRILEDIFPDMPLKNAETYLRTAVYQLRKVLSPHGLKEVVISAQEQYRVDLDQADVDFIQFEQHAKALSEINASNVAMAIELEKQFAGDLFDDKSFEWAAVERERLAIIYDSLAKRLASWLLDQKRFREAQQIARRIVARNEFEEESNLLLLKILGAMGDRQSISSYYEHYTQLLFDELGLQPSEEFLQIYKLYQ</sequence>
<dbReference type="GO" id="GO:0000160">
    <property type="term" value="P:phosphorelay signal transduction system"/>
    <property type="evidence" value="ECO:0007669"/>
    <property type="project" value="UniProtKB-KW"/>
</dbReference>
<dbReference type="Proteomes" id="UP000183410">
    <property type="component" value="Unassembled WGS sequence"/>
</dbReference>
<organism evidence="7 8">
    <name type="scientific">Paenibacillus algorifonticola</name>
    <dbReference type="NCBI Taxonomy" id="684063"/>
    <lineage>
        <taxon>Bacteria</taxon>
        <taxon>Bacillati</taxon>
        <taxon>Bacillota</taxon>
        <taxon>Bacilli</taxon>
        <taxon>Bacillales</taxon>
        <taxon>Paenibacillaceae</taxon>
        <taxon>Paenibacillus</taxon>
    </lineage>
</organism>
<dbReference type="InterPro" id="IPR011006">
    <property type="entry name" value="CheY-like_superfamily"/>
</dbReference>
<dbReference type="Pfam" id="PF00072">
    <property type="entry name" value="Response_reg"/>
    <property type="match status" value="1"/>
</dbReference>
<dbReference type="Gene3D" id="3.40.50.2300">
    <property type="match status" value="1"/>
</dbReference>
<dbReference type="SUPFAM" id="SSF46894">
    <property type="entry name" value="C-terminal effector domain of the bipartite response regulators"/>
    <property type="match status" value="1"/>
</dbReference>
<evidence type="ECO:0000259" key="6">
    <source>
        <dbReference type="PROSITE" id="PS50110"/>
    </source>
</evidence>
<gene>
    <name evidence="7" type="ORF">SAMN04487969_10795</name>
</gene>
<keyword evidence="4" id="KW-0804">Transcription</keyword>
<evidence type="ECO:0000256" key="3">
    <source>
        <dbReference type="ARBA" id="ARBA00023125"/>
    </source>
</evidence>
<dbReference type="PROSITE" id="PS50110">
    <property type="entry name" value="RESPONSE_REGULATORY"/>
    <property type="match status" value="1"/>
</dbReference>
<dbReference type="InterPro" id="IPR001789">
    <property type="entry name" value="Sig_transdc_resp-reg_receiver"/>
</dbReference>